<dbReference type="OrthoDB" id="9777673at2"/>
<dbReference type="GO" id="GO:0019748">
    <property type="term" value="P:secondary metabolic process"/>
    <property type="evidence" value="ECO:0007669"/>
    <property type="project" value="TreeGrafter"/>
</dbReference>
<comment type="catalytic activity">
    <reaction evidence="4">
        <text>6-methylsalicylate + H(+) = 3-methylphenol + CO2</text>
        <dbReference type="Rhea" id="RHEA:23112"/>
        <dbReference type="ChEBI" id="CHEBI:15378"/>
        <dbReference type="ChEBI" id="CHEBI:16526"/>
        <dbReference type="ChEBI" id="CHEBI:17231"/>
        <dbReference type="ChEBI" id="CHEBI:36658"/>
        <dbReference type="EC" id="4.1.1.52"/>
    </reaction>
    <physiologicalReaction direction="left-to-right" evidence="4">
        <dbReference type="Rhea" id="RHEA:23113"/>
    </physiologicalReaction>
</comment>
<organism evidence="7 8">
    <name type="scientific">Floricoccus tropicus</name>
    <dbReference type="NCBI Taxonomy" id="1859473"/>
    <lineage>
        <taxon>Bacteria</taxon>
        <taxon>Bacillati</taxon>
        <taxon>Bacillota</taxon>
        <taxon>Bacilli</taxon>
        <taxon>Lactobacillales</taxon>
        <taxon>Streptococcaceae</taxon>
        <taxon>Floricoccus</taxon>
    </lineage>
</organism>
<dbReference type="Pfam" id="PF04909">
    <property type="entry name" value="Amidohydro_2"/>
    <property type="match status" value="1"/>
</dbReference>
<evidence type="ECO:0000256" key="4">
    <source>
        <dbReference type="ARBA" id="ARBA00036832"/>
    </source>
</evidence>
<dbReference type="InterPro" id="IPR032465">
    <property type="entry name" value="ACMSD"/>
</dbReference>
<protein>
    <recommendedName>
        <fullName evidence="5">6-methylsalicylate decarboxylase</fullName>
        <ecNumber evidence="5">4.1.1.52</ecNumber>
    </recommendedName>
</protein>
<keyword evidence="2" id="KW-0862">Zinc</keyword>
<proteinExistence type="predicted"/>
<dbReference type="AlphaFoldDB" id="A0A1E8GKS7"/>
<keyword evidence="3" id="KW-0456">Lyase</keyword>
<dbReference type="EC" id="4.1.1.52" evidence="5"/>
<reference evidence="8" key="1">
    <citation type="submission" date="2016-09" db="EMBL/GenBank/DDBJ databases">
        <title>Draft genome sequence of a novel species of the family Streptococcaceae isolated from flowers.</title>
        <authorList>
            <person name="Chuah L.-O."/>
            <person name="Yap K.-P."/>
            <person name="Thong K.L."/>
            <person name="Liong M.T."/>
            <person name="Ahmad R."/>
            <person name="Rusul G."/>
        </authorList>
    </citation>
    <scope>NUCLEOTIDE SEQUENCE [LARGE SCALE GENOMIC DNA]</scope>
    <source>
        <strain evidence="8">DF1</strain>
    </source>
</reference>
<dbReference type="GO" id="GO:0016787">
    <property type="term" value="F:hydrolase activity"/>
    <property type="evidence" value="ECO:0007669"/>
    <property type="project" value="InterPro"/>
</dbReference>
<dbReference type="PANTHER" id="PTHR21240">
    <property type="entry name" value="2-AMINO-3-CARBOXYLMUCONATE-6-SEMIALDEHYDE DECARBOXYLASE"/>
    <property type="match status" value="1"/>
</dbReference>
<gene>
    <name evidence="7" type="ORF">BG261_06570</name>
</gene>
<dbReference type="InterPro" id="IPR006680">
    <property type="entry name" value="Amidohydro-rel"/>
</dbReference>
<evidence type="ECO:0000256" key="2">
    <source>
        <dbReference type="ARBA" id="ARBA00022833"/>
    </source>
</evidence>
<feature type="domain" description="Amidohydrolase-related" evidence="6">
    <location>
        <begin position="8"/>
        <end position="316"/>
    </location>
</feature>
<evidence type="ECO:0000256" key="3">
    <source>
        <dbReference type="ARBA" id="ARBA00023239"/>
    </source>
</evidence>
<dbReference type="GO" id="GO:0046872">
    <property type="term" value="F:metal ion binding"/>
    <property type="evidence" value="ECO:0007669"/>
    <property type="project" value="UniProtKB-KW"/>
</dbReference>
<dbReference type="RefSeq" id="WP_070792951.1">
    <property type="nucleotide sequence ID" value="NZ_MKIR01000024.1"/>
</dbReference>
<keyword evidence="1" id="KW-0479">Metal-binding</keyword>
<dbReference type="STRING" id="1859473.BG261_06570"/>
<keyword evidence="8" id="KW-1185">Reference proteome</keyword>
<accession>A0A1E8GKS7</accession>
<dbReference type="GO" id="GO:0047596">
    <property type="term" value="F:6-methylsalicylate decarboxylase activity"/>
    <property type="evidence" value="ECO:0007669"/>
    <property type="project" value="UniProtKB-EC"/>
</dbReference>
<evidence type="ECO:0000313" key="7">
    <source>
        <dbReference type="EMBL" id="OFI48556.1"/>
    </source>
</evidence>
<dbReference type="Gene3D" id="3.20.20.140">
    <property type="entry name" value="Metal-dependent hydrolases"/>
    <property type="match status" value="1"/>
</dbReference>
<evidence type="ECO:0000313" key="8">
    <source>
        <dbReference type="Proteomes" id="UP000178622"/>
    </source>
</evidence>
<sequence length="319" mass="36377">MLAKVKKIDFHTHFIPKAYKNFLKDNFNDLADGVKTPEWTVEDHLNLMEEENITHSIISLSSPHPSHATKNECLKLISEINKEGLNLVKNHSNDFSYVASLPLPYINESLTTIDNLKNEVIGFSFPTNSKGQYLGNEKLNPVMQKLNDIKSLAFIHPTEPYEQNIEAGKNIKTPLMEFFFDTTRTLANMAESNIFTKYPNIIWIIPHAGALIPIIAQRISEGNKFLSKNEIYSPDNLLQIMNNQNIYFDLAGMVLPYQLPTLLQITSSDHFLYGSDFPYTPIHVIDGLAQQLEETKLITEIEKQDIFYKNAEKLLGGKF</sequence>
<evidence type="ECO:0000259" key="6">
    <source>
        <dbReference type="Pfam" id="PF04909"/>
    </source>
</evidence>
<evidence type="ECO:0000256" key="1">
    <source>
        <dbReference type="ARBA" id="ARBA00022723"/>
    </source>
</evidence>
<dbReference type="SUPFAM" id="SSF51556">
    <property type="entry name" value="Metallo-dependent hydrolases"/>
    <property type="match status" value="1"/>
</dbReference>
<dbReference type="InterPro" id="IPR032466">
    <property type="entry name" value="Metal_Hydrolase"/>
</dbReference>
<name>A0A1E8GKS7_9LACT</name>
<dbReference type="Proteomes" id="UP000178622">
    <property type="component" value="Unassembled WGS sequence"/>
</dbReference>
<dbReference type="EMBL" id="MKIR01000024">
    <property type="protein sequence ID" value="OFI48556.1"/>
    <property type="molecule type" value="Genomic_DNA"/>
</dbReference>
<evidence type="ECO:0000256" key="5">
    <source>
        <dbReference type="ARBA" id="ARBA00038889"/>
    </source>
</evidence>
<comment type="caution">
    <text evidence="7">The sequence shown here is derived from an EMBL/GenBank/DDBJ whole genome shotgun (WGS) entry which is preliminary data.</text>
</comment>
<dbReference type="PANTHER" id="PTHR21240:SF29">
    <property type="entry name" value="AMIDOHYDROLASE-RELATED DOMAIN-CONTAINING PROTEIN"/>
    <property type="match status" value="1"/>
</dbReference>
<dbReference type="GO" id="GO:0005829">
    <property type="term" value="C:cytosol"/>
    <property type="evidence" value="ECO:0007669"/>
    <property type="project" value="TreeGrafter"/>
</dbReference>